<organism evidence="1 2">
    <name type="scientific">Neoroseomonas eburnea</name>
    <dbReference type="NCBI Taxonomy" id="1346889"/>
    <lineage>
        <taxon>Bacteria</taxon>
        <taxon>Pseudomonadati</taxon>
        <taxon>Pseudomonadota</taxon>
        <taxon>Alphaproteobacteria</taxon>
        <taxon>Acetobacterales</taxon>
        <taxon>Acetobacteraceae</taxon>
        <taxon>Neoroseomonas</taxon>
    </lineage>
</organism>
<evidence type="ECO:0000313" key="1">
    <source>
        <dbReference type="EMBL" id="MBR0681937.1"/>
    </source>
</evidence>
<sequence>MSAVPDRRAMIAKIHLAKKQLALTEDSYRDILRRVTQLDSAAVMRVDQLDAVLREFARLGWKAKPAKKRSEKPQVRMIWAIWRDIVALQGHGDDAALRSFVRRQTRTDAHPDGISSPEFLDAEMGNRVAEGLKAWRARLRRQAAA</sequence>
<dbReference type="InterPro" id="IPR009363">
    <property type="entry name" value="Phage_Mu_Gp16"/>
</dbReference>
<proteinExistence type="predicted"/>
<dbReference type="EMBL" id="JAAEDL010000015">
    <property type="protein sequence ID" value="MBR0681937.1"/>
    <property type="molecule type" value="Genomic_DNA"/>
</dbReference>
<reference evidence="1" key="1">
    <citation type="submission" date="2020-01" db="EMBL/GenBank/DDBJ databases">
        <authorList>
            <person name="Rat A."/>
        </authorList>
    </citation>
    <scope>NUCLEOTIDE SEQUENCE</scope>
    <source>
        <strain evidence="1">LMG 31228</strain>
    </source>
</reference>
<dbReference type="Proteomes" id="UP001138709">
    <property type="component" value="Unassembled WGS sequence"/>
</dbReference>
<accession>A0A9X9XE01</accession>
<reference evidence="1" key="2">
    <citation type="journal article" date="2021" name="Syst. Appl. Microbiol.">
        <title>Roseomonas hellenica sp. nov., isolated from roots of wild-growing Alkanna tinctoria.</title>
        <authorList>
            <person name="Rat A."/>
            <person name="Naranjo H.D."/>
            <person name="Lebbe L."/>
            <person name="Cnockaert M."/>
            <person name="Krigas N."/>
            <person name="Grigoriadou K."/>
            <person name="Maloupa E."/>
            <person name="Willems A."/>
        </authorList>
    </citation>
    <scope>NUCLEOTIDE SEQUENCE</scope>
    <source>
        <strain evidence="1">LMG 31228</strain>
    </source>
</reference>
<dbReference type="Pfam" id="PF06252">
    <property type="entry name" value="GemA"/>
    <property type="match status" value="1"/>
</dbReference>
<name>A0A9X9XE01_9PROT</name>
<gene>
    <name evidence="1" type="ORF">GXW74_15690</name>
</gene>
<comment type="caution">
    <text evidence="1">The sequence shown here is derived from an EMBL/GenBank/DDBJ whole genome shotgun (WGS) entry which is preliminary data.</text>
</comment>
<keyword evidence="2" id="KW-1185">Reference proteome</keyword>
<dbReference type="RefSeq" id="WP_211847472.1">
    <property type="nucleotide sequence ID" value="NZ_JAAEDL010000015.1"/>
</dbReference>
<protein>
    <submittedName>
        <fullName evidence="1">Regulatory protein GemA</fullName>
    </submittedName>
</protein>
<evidence type="ECO:0000313" key="2">
    <source>
        <dbReference type="Proteomes" id="UP001138709"/>
    </source>
</evidence>
<dbReference type="AlphaFoldDB" id="A0A9X9XE01"/>